<feature type="compositionally biased region" description="Basic residues" evidence="1">
    <location>
        <begin position="227"/>
        <end position="236"/>
    </location>
</feature>
<evidence type="ECO:0000259" key="2">
    <source>
        <dbReference type="PROSITE" id="PS50004"/>
    </source>
</evidence>
<reference evidence="3 4" key="1">
    <citation type="journal article" date="2021" name="MBio">
        <title>A New Model Trypanosomatid, Novymonas esmeraldas: Genomic Perception of Its 'Candidatus Pandoraea novymonadis' Endosymbiont.</title>
        <authorList>
            <person name="Zakharova A."/>
            <person name="Saura A."/>
            <person name="Butenko A."/>
            <person name="Podesvova L."/>
            <person name="Warmusova S."/>
            <person name="Kostygov A.Y."/>
            <person name="Nenarokova A."/>
            <person name="Lukes J."/>
            <person name="Opperdoes F.R."/>
            <person name="Yurchenko V."/>
        </authorList>
    </citation>
    <scope>NUCLEOTIDE SEQUENCE [LARGE SCALE GENOMIC DNA]</scope>
    <source>
        <strain evidence="3 4">E262AT.01</strain>
    </source>
</reference>
<name>A0AAW0F0E4_9TRYP</name>
<evidence type="ECO:0000313" key="4">
    <source>
        <dbReference type="Proteomes" id="UP001430356"/>
    </source>
</evidence>
<dbReference type="InterPro" id="IPR000008">
    <property type="entry name" value="C2_dom"/>
</dbReference>
<feature type="compositionally biased region" description="Basic and acidic residues" evidence="1">
    <location>
        <begin position="1590"/>
        <end position="1604"/>
    </location>
</feature>
<feature type="region of interest" description="Disordered" evidence="1">
    <location>
        <begin position="1452"/>
        <end position="1475"/>
    </location>
</feature>
<feature type="compositionally biased region" description="Low complexity" evidence="1">
    <location>
        <begin position="762"/>
        <end position="776"/>
    </location>
</feature>
<feature type="region of interest" description="Disordered" evidence="1">
    <location>
        <begin position="307"/>
        <end position="365"/>
    </location>
</feature>
<feature type="compositionally biased region" description="Pro residues" evidence="1">
    <location>
        <begin position="1105"/>
        <end position="1120"/>
    </location>
</feature>
<proteinExistence type="predicted"/>
<protein>
    <submittedName>
        <fullName evidence="3">C2 domain containing protein</fullName>
    </submittedName>
</protein>
<feature type="region of interest" description="Disordered" evidence="1">
    <location>
        <begin position="413"/>
        <end position="436"/>
    </location>
</feature>
<feature type="region of interest" description="Disordered" evidence="1">
    <location>
        <begin position="1539"/>
        <end position="1558"/>
    </location>
</feature>
<feature type="compositionally biased region" description="Low complexity" evidence="1">
    <location>
        <begin position="2088"/>
        <end position="2104"/>
    </location>
</feature>
<feature type="compositionally biased region" description="Basic residues" evidence="1">
    <location>
        <begin position="1708"/>
        <end position="1724"/>
    </location>
</feature>
<feature type="compositionally biased region" description="Basic and acidic residues" evidence="1">
    <location>
        <begin position="1"/>
        <end position="18"/>
    </location>
</feature>
<dbReference type="Proteomes" id="UP001430356">
    <property type="component" value="Unassembled WGS sequence"/>
</dbReference>
<feature type="compositionally biased region" description="Low complexity" evidence="1">
    <location>
        <begin position="355"/>
        <end position="365"/>
    </location>
</feature>
<evidence type="ECO:0000313" key="3">
    <source>
        <dbReference type="EMBL" id="KAK7198866.1"/>
    </source>
</evidence>
<feature type="region of interest" description="Disordered" evidence="1">
    <location>
        <begin position="175"/>
        <end position="290"/>
    </location>
</feature>
<accession>A0AAW0F0E4</accession>
<sequence length="3370" mass="350833">MQDGRTHTRREAEPRDAPHPSAVEGRPVSPSPAPLQEPPQHRWPVHPAAPRPLHLRRLYAVRVSHLAGSNVVAGGNDAYLYVRFRLGGREHATPFATVASAPTGDSGSPVFCSAAPAPVWPRLGQSAFFYWDGRGAMPDAELLVCARAAAAVEAQRRLLQARAAELATLLYDADGDVEDSSSDSNAGASGGSDEGSDSLEAGRGVTSQPPRPLRDGEEVTWPLSRTERRRHRRQQQRRNESSTRRPLSPHASLSRDRRGSRHSARRHAGDEAGEDPVAQEPVHPAEGDRVVGYARVRLDPSMLDSGSRLLVRPPRPAAAAPHSTVSAPLPSGAAVSVGDATGSLGRAPRRGGGSPAPRAIGGDDVAATVSATTTTTTVRLGIRGAQDAVLLHRNGTLGCLHFTLSAVPASSERRVAGAADGGRGRGATEEEGEDEDEEVLLVRRVTGGAATVEAYVDAEEARLRATLDRVTAHHALSRTLQRLLGAPAADGDALISAQRYPAIGGVAGAIPSGGSADGGEAVGAGERPHGAAVDECEHATASALPCTAATGCTIVQATFHPLDPVLNLSDVRSYLEAQKERELVQAVRRLEVLRRVRQLHPDSRAQWWTVRRRRIVRDARRRSSTTRSTVGGVGVAAASPEPVLAVDTLLGNRGGRLGRLLWATHTAVALCVQTTSPRRAWPCTHFVRSIRGVDPAQAVLWRAQQLRKTAYTASLAAWVRGLRSADASGAAGDAQASEAHDRHHAALAQSWPSLATSSSLDGAAATESSTASEVSSTGGGSDDGRGAAAEAAPPPVPVSATTSADPPDALAQTLHAPPRRRRTHRSSRSRGSRDSSGGGRCGSSARVADLPQAPADANGYHWERLAIRVTEAAELLSLRLTVLVSVPPMTGPRSMAALTAPAACPATPSTSESQSTSTHLPTLLSAAATSPPSCVTPPLSTYAQYPTEELCTIPVDGPALMAQLALWEARLAAQPHERLGTVPVEAALVPVFLPCYAPSPDVGAADTASHQRDGVCGWLRLVLRLSPSFSVAQLRDALQQQQQQLQQLHRSDGRAGVALVSPGTATMRPDAVLSVKALSSGPPPASVTALLPPPLRCSDTGSVLAPPPRGGPLPEPPLPDAPAAAAAAAAASAGGAAVTSVSRSGCVQAPPPLVEDTDWYRLSSTADTAVPLLANSLSSHTAAPGAAAAARGGRLRGDAAVPRGHLYVAPALPSDGGAAQGAPSASGTVPVAAAPTPGTHTTPPHTVAGSAAASGVVGARDSWETLPVPPVAGFAVRVEDASTSVVPRLAGTAEAPTGLVAGRVYCAVLSFAALSHSSSTSAAAVLCRLCSEPAALLPTQRSSSKRTTAAASSATVAAWRDSTYVVEACGPHLGIPLRVDLMELPAASAERISSSTAAEGGGAAAAAAAAAALVLHRSPARPDTPRWVGAVVLRYGALPLFGRHHFSVARPPDGDPAPLASSSGRASAARHGGPASGAATTLTLSWTISPELQQLCLWRRLQRLQRESLLTFAVSAEGVAWVYERVRRAGASRSTTRRHSSCATLPDGCDGGEEGEVDASGPHVDVLASVAAAAAAGRDTALPPRTRLPGQERHVYVNAEEPRRSAQRPSARGPVTASGDSEKRWWPPRLPPYAASCDHQRMHGVGSELAAASLRSRPSPPPRVQCEETAAETDIGFDEAWWEGREARGTTCTHPRPPYRPSAASSSGRRRRRSGTRAHRHRHAASCGDQQCGHTGRAEHKTAAALEERGTRDGIVREDRWPSPSPPWQSASALSVPPRLLLRVTVLSAQNLRLPHGGEAAAAALAPYVVVRYQDAAYDNFSLSLPSIAVAGGGGGGGSALFSFSSLFDVPRRLAAQSVHVVTVEVRDALSRRLFGLAHVPVRLPLSAAEGDASAALFDGARVHGRRRTGPPSSDLRLDSQAELQSWHSGSSTGGASLSPAVLGETATHVVPVCRPLSMAQPTERTLSSGSALGQLFSVDAVARASSQGSGGGGCCVVGELTVLAQVLPRPTLDGTLAAQPLRLRLTALGARALPLAQRWRTETGRHRRPPTDAPDTYVVVTVRQHTDLAQAGVRRYSMSAGGGHDGSVGSVDSSGLSGVWGSSDDGDAGHPRGAETCGSTREFRSATVRGRRQPLWYLELPPLLCASPADEYSFAVYSADEDGFDVCVGECCVTARALLERGRPADLCSSSGGAGLASGSLSAVPQTLHLPLQQRRSFSDRDGSGGGGGALGAVVVEWCFAPAAVAADSPAASERAPLRHRRPTPRAAPWCAIVLELQLHEVSALALELPSSWAAEMATAAATAPVFPWSVVAAISIDDGALGCSTPPTTLWGEPTAAEAMPRGEGREGERGGAADLVCGAGGTASPWPGLIHGRLKPETAVTAHRHVSTGPLEQRWYDAAGSRDAPLSASSSSSSAAVRSLDYVAMDAAFPATVLTLPLRLSGGAPVVRVHLWLRERQCVDATPPLRPLPLRSGDAFLGEALLHLDSLPVCSAPLQEPAPVTLLLRPRRDPRHRARDVTRANTFARGLGTLTLHAGVYSVAAHSARQRHLAQQRGWRAELSVAVEDATDFEADGVYAVEVRCVGTSVSKRSHIVRDRNPRFHTSFTFDVFTATEMVEVKLLEWWESHSAPRVTAVATFAVQVDGAAAAGPCTDRASVHTVWLQLLPTAETAHRSARAAGCSDCPPATLAACGVAPKLLLRWRARAPAPPTADGVSPTCTQTSPLVDGAAGGAGEQAHDNGRCASRVSAGRGAGAREGHAAVATSVGTQVTTGRRAERCGDDSDGDAAQEPRMADGVTAARLRAGASAAAVDGGCGLHCDAAPLPPYTSGATAAPGADPFVLNVLWLTGEIVSFLGTGSSTAEDVLAYCCAVQSGGTRGVQRVVQEGVQAREADARRSRPGTVSGVDAELALAPLVLRPKVGDGGEDETEAELLPPRRPLSTIARNGDYVRVVHTSTTTRGGDTLCDDGAAEDCATREAQQHADFANNGLSTRLWPASPPAVWERPQRPAALAVDGDPPSTQLLTLAPLAGAALQLSRHCAVPVQQPQRLYWLTSRRVLAKVNAALRDRYAVYAQDALLSAPGPHTHTAAETGRGDVACDGVSPAAAAAGETRASRDASLGGGRPCVVEGKDVEVEVRCLAITVLYGGVGDPLTQEIVRWAGAHGQSVRGFCRPVQAAVPSSFHVRERVFGASELVGDREEHTAHTAAAAHSPWVEAAEVCLQGTPCSLYALLCRLDRLTGCCGAVGGGDAPVRHDEPAPPLPPLVLTEEVVGHVPVMRRGLVHVAANAWEARQVWRRCGVACQDDAATAHRGRSGCAGLRSRERGGEPLDPLFIFRVFGAPMDGEAHPRLPHGGIGVYRMDERALPQL</sequence>
<feature type="compositionally biased region" description="Polar residues" evidence="1">
    <location>
        <begin position="1922"/>
        <end position="1936"/>
    </location>
</feature>
<feature type="compositionally biased region" description="Basic residues" evidence="1">
    <location>
        <begin position="817"/>
        <end position="830"/>
    </location>
</feature>
<dbReference type="EMBL" id="JAECZO010000183">
    <property type="protein sequence ID" value="KAK7198866.1"/>
    <property type="molecule type" value="Genomic_DNA"/>
</dbReference>
<feature type="domain" description="C2" evidence="2">
    <location>
        <begin position="2005"/>
        <end position="2190"/>
    </location>
</feature>
<feature type="region of interest" description="Disordered" evidence="1">
    <location>
        <begin position="1"/>
        <end position="48"/>
    </location>
</feature>
<feature type="region of interest" description="Disordered" evidence="1">
    <location>
        <begin position="1903"/>
        <end position="1938"/>
    </location>
</feature>
<dbReference type="SMART" id="SM00239">
    <property type="entry name" value="C2"/>
    <property type="match status" value="3"/>
</dbReference>
<dbReference type="Pfam" id="PF00168">
    <property type="entry name" value="C2"/>
    <property type="match status" value="1"/>
</dbReference>
<dbReference type="PROSITE" id="PS50004">
    <property type="entry name" value="C2"/>
    <property type="match status" value="1"/>
</dbReference>
<evidence type="ECO:0000256" key="1">
    <source>
        <dbReference type="SAM" id="MobiDB-lite"/>
    </source>
</evidence>
<feature type="region of interest" description="Disordered" evidence="1">
    <location>
        <begin position="2082"/>
        <end position="2118"/>
    </location>
</feature>
<feature type="region of interest" description="Disordered" evidence="1">
    <location>
        <begin position="758"/>
        <end position="852"/>
    </location>
</feature>
<comment type="caution">
    <text evidence="3">The sequence shown here is derived from an EMBL/GenBank/DDBJ whole genome shotgun (WGS) entry which is preliminary data.</text>
</comment>
<feature type="region of interest" description="Disordered" evidence="1">
    <location>
        <begin position="1098"/>
        <end position="1121"/>
    </location>
</feature>
<feature type="compositionally biased region" description="Low complexity" evidence="1">
    <location>
        <begin position="1456"/>
        <end position="1475"/>
    </location>
</feature>
<feature type="region of interest" description="Disordered" evidence="1">
    <location>
        <begin position="1688"/>
        <end position="1741"/>
    </location>
</feature>
<gene>
    <name evidence="3" type="ORF">NESM_000853000</name>
</gene>
<feature type="region of interest" description="Disordered" evidence="1">
    <location>
        <begin position="1581"/>
        <end position="1625"/>
    </location>
</feature>
<keyword evidence="4" id="KW-1185">Reference proteome</keyword>
<feature type="region of interest" description="Disordered" evidence="1">
    <location>
        <begin position="2710"/>
        <end position="2792"/>
    </location>
</feature>
<organism evidence="3 4">
    <name type="scientific">Novymonas esmeraldas</name>
    <dbReference type="NCBI Taxonomy" id="1808958"/>
    <lineage>
        <taxon>Eukaryota</taxon>
        <taxon>Discoba</taxon>
        <taxon>Euglenozoa</taxon>
        <taxon>Kinetoplastea</taxon>
        <taxon>Metakinetoplastina</taxon>
        <taxon>Trypanosomatida</taxon>
        <taxon>Trypanosomatidae</taxon>
        <taxon>Novymonas</taxon>
    </lineage>
</organism>